<protein>
    <recommendedName>
        <fullName evidence="13">Disease resistance RPP13-like protein 1</fullName>
    </recommendedName>
</protein>
<dbReference type="Pfam" id="PF18052">
    <property type="entry name" value="Rx_N"/>
    <property type="match status" value="1"/>
</dbReference>
<sequence length="1208" mass="137309">MAVGEHFLSAFLQVLFDRLASPEWLKFARQEELRKQLEKWGKTMTTIQKVLDDAEEKQHTESTVKDWLSDLRGLMSSPQKFLQRKLMGESQASSSMVRNLVPACCTSLTPSAVQIRFRLGSKLKKITARFNDLVIQKDKLNLNENVYGRPNKKREIPPSTSVVTEDHIYGREEVAEALLQLLVSEKHSDAFNKVKVISILGMGGLGKTTLVQLVYNDKMVQSLFDMKAWACVSKDFDVTTITKTILQFVTSENCDNKDLNWLQVKLKEKLFGKRFQVVLDDVWNENYNDWILLRAPFEAGAPGSSIVITTRIQAVSSLMGMIKVHPFQLELLSNDACLSIFSQHALYAKDFSAHPNLKDVGEEIRCFAYCSILPKDYAFEEKEVVLLWMAECLIEPRQEEEIEDLGIEYFRNLLSRSFFQQSRFNEAKFLMHDLINDLAQSVAGDTCFRMEDRIGGSLQGNISMKARHSSYFRNKFDAAKKFEAFSKLTSLRTFLPIMLPYRGNCYLTRHVPFELVPKLRYLRVLSFNGYRINEVSDSIGDLKHLRYLDLSKTQIRCLPESITTLYNSQTLLLENCCDLEKLPSMFRNLVNLRHLNIEGANYLVGMPMQIRKLTRLQTLSNLVLGKDNCSGIQEIGPLKHLKGTLCISKLENVIEPKEAKDAELIKKTKISALSLEWSLGIDESKDRTSELEILNGLRPHNALEKLVISYYDGTKFPSWLTSPSFPQMVSLKLTGCYKCTVLPAFGQLPSLKTLLIEGMGSVKIVGPEFCGDVMINDCGQLVVSVSSFPDQCKIVIDRSEGMVCGSKVTFKSVRLNSSQFDSVQTISELTCRIEGFDEEGLAKLEDLSIERWEEMTHLWSDDVGSLPHLPNLRLLNIYNCDKLASLVAEDQVEERLQLGIPSTLKTIRIGKCKSLDSLQRAVMYNSTYLAVIHIWECDSLMHFGRGQLPSTLKRIKIEGCKNMRKLVEENDTINSCSDLLLSNLRELEIFNCEKMQALPGGIQNLPSLQSLQICNCPSILPFPVEGFHTNLTTLHISHSKIAEVFFDWGLDNLTFLNQLEIGGSQNSLNPPSMYSPPLSDLRHFNFKPVSFSIMAFHFLKVSNVKLTSLKKLRIYDCKKLTCFPEDGLPSSLLKLSISNCKKFEAFPYSGLLPSFQRLEINKCPRLEESCEKDRGRDWLKIVHIPRVLINNEIHIPSMAKMKKGKERT</sequence>
<dbReference type="GO" id="GO:0005524">
    <property type="term" value="F:ATP binding"/>
    <property type="evidence" value="ECO:0007669"/>
    <property type="project" value="UniProtKB-KW"/>
</dbReference>
<dbReference type="Pfam" id="PF00931">
    <property type="entry name" value="NB-ARC"/>
    <property type="match status" value="1"/>
</dbReference>
<gene>
    <name evidence="11" type="ORF">I3842_16G088900</name>
</gene>
<evidence type="ECO:0008006" key="13">
    <source>
        <dbReference type="Google" id="ProtNLM"/>
    </source>
</evidence>
<feature type="domain" description="R13L1/DRL21-like LRR repeat region" evidence="10">
    <location>
        <begin position="632"/>
        <end position="759"/>
    </location>
</feature>
<comment type="caution">
    <text evidence="11">The sequence shown here is derived from an EMBL/GenBank/DDBJ whole genome shotgun (WGS) entry which is preliminary data.</text>
</comment>
<dbReference type="InterPro" id="IPR041118">
    <property type="entry name" value="Rx_N"/>
</dbReference>
<dbReference type="Pfam" id="PF25019">
    <property type="entry name" value="LRR_R13L1-DRL21"/>
    <property type="match status" value="1"/>
</dbReference>
<dbReference type="PANTHER" id="PTHR36766:SF51">
    <property type="entry name" value="DISEASE RESISTANCE RPP13-LIKE PROTEIN 1"/>
    <property type="match status" value="1"/>
</dbReference>
<evidence type="ECO:0000313" key="12">
    <source>
        <dbReference type="Proteomes" id="UP000811246"/>
    </source>
</evidence>
<dbReference type="Proteomes" id="UP000811246">
    <property type="component" value="Chromosome 16"/>
</dbReference>
<dbReference type="PANTHER" id="PTHR36766">
    <property type="entry name" value="PLANT BROAD-SPECTRUM MILDEW RESISTANCE PROTEIN RPW8"/>
    <property type="match status" value="1"/>
</dbReference>
<dbReference type="FunFam" id="3.40.50.300:FF:001091">
    <property type="entry name" value="Probable disease resistance protein At1g61300"/>
    <property type="match status" value="1"/>
</dbReference>
<feature type="domain" description="NB-ARC" evidence="6">
    <location>
        <begin position="176"/>
        <end position="347"/>
    </location>
</feature>
<dbReference type="InterPro" id="IPR056789">
    <property type="entry name" value="LRR_R13L1-DRL21"/>
</dbReference>
<dbReference type="InterPro" id="IPR058922">
    <property type="entry name" value="WHD_DRP"/>
</dbReference>
<keyword evidence="5" id="KW-0067">ATP-binding</keyword>
<evidence type="ECO:0000259" key="9">
    <source>
        <dbReference type="Pfam" id="PF23559"/>
    </source>
</evidence>
<dbReference type="EMBL" id="CM031840">
    <property type="protein sequence ID" value="KAG6673012.1"/>
    <property type="molecule type" value="Genomic_DNA"/>
</dbReference>
<dbReference type="InterPro" id="IPR002182">
    <property type="entry name" value="NB-ARC"/>
</dbReference>
<evidence type="ECO:0000259" key="7">
    <source>
        <dbReference type="Pfam" id="PF18052"/>
    </source>
</evidence>
<proteinExistence type="predicted"/>
<evidence type="ECO:0000256" key="3">
    <source>
        <dbReference type="ARBA" id="ARBA00022741"/>
    </source>
</evidence>
<dbReference type="Pfam" id="PF23247">
    <property type="entry name" value="LRR_RPS2"/>
    <property type="match status" value="1"/>
</dbReference>
<accession>A0A922A121</accession>
<evidence type="ECO:0000256" key="5">
    <source>
        <dbReference type="ARBA" id="ARBA00022840"/>
    </source>
</evidence>
<evidence type="ECO:0000256" key="4">
    <source>
        <dbReference type="ARBA" id="ARBA00022821"/>
    </source>
</evidence>
<evidence type="ECO:0000256" key="1">
    <source>
        <dbReference type="ARBA" id="ARBA00022614"/>
    </source>
</evidence>
<organism evidence="11 12">
    <name type="scientific">Carya illinoinensis</name>
    <name type="common">Pecan</name>
    <dbReference type="NCBI Taxonomy" id="32201"/>
    <lineage>
        <taxon>Eukaryota</taxon>
        <taxon>Viridiplantae</taxon>
        <taxon>Streptophyta</taxon>
        <taxon>Embryophyta</taxon>
        <taxon>Tracheophyta</taxon>
        <taxon>Spermatophyta</taxon>
        <taxon>Magnoliopsida</taxon>
        <taxon>eudicotyledons</taxon>
        <taxon>Gunneridae</taxon>
        <taxon>Pentapetalae</taxon>
        <taxon>rosids</taxon>
        <taxon>fabids</taxon>
        <taxon>Fagales</taxon>
        <taxon>Juglandaceae</taxon>
        <taxon>Carya</taxon>
    </lineage>
</organism>
<feature type="domain" description="Disease resistance protein winged helix" evidence="9">
    <location>
        <begin position="372"/>
        <end position="439"/>
    </location>
</feature>
<dbReference type="InterPro" id="IPR057135">
    <property type="entry name" value="At4g27190-like_LRR"/>
</dbReference>
<evidence type="ECO:0000259" key="6">
    <source>
        <dbReference type="Pfam" id="PF00931"/>
    </source>
</evidence>
<reference evidence="11" key="1">
    <citation type="submission" date="2021-01" db="EMBL/GenBank/DDBJ databases">
        <authorList>
            <person name="Lovell J.T."/>
            <person name="Bentley N."/>
            <person name="Bhattarai G."/>
            <person name="Jenkins J.W."/>
            <person name="Sreedasyam A."/>
            <person name="Alarcon Y."/>
            <person name="Bock C."/>
            <person name="Boston L."/>
            <person name="Carlson J."/>
            <person name="Cervantes K."/>
            <person name="Clermont K."/>
            <person name="Krom N."/>
            <person name="Kubenka K."/>
            <person name="Mamidi S."/>
            <person name="Mattison C."/>
            <person name="Monteros M."/>
            <person name="Pisani C."/>
            <person name="Plott C."/>
            <person name="Rajasekar S."/>
            <person name="Rhein H.S."/>
            <person name="Rohla C."/>
            <person name="Song M."/>
            <person name="Hilaire R.S."/>
            <person name="Shu S."/>
            <person name="Wells L."/>
            <person name="Wang X."/>
            <person name="Webber J."/>
            <person name="Heerema R.J."/>
            <person name="Klein P."/>
            <person name="Conner P."/>
            <person name="Grauke L."/>
            <person name="Grimwood J."/>
            <person name="Schmutz J."/>
            <person name="Randall J.J."/>
        </authorList>
    </citation>
    <scope>NUCLEOTIDE SEQUENCE</scope>
    <source>
        <tissue evidence="11">Leaf</tissue>
    </source>
</reference>
<dbReference type="GO" id="GO:0043531">
    <property type="term" value="F:ADP binding"/>
    <property type="evidence" value="ECO:0007669"/>
    <property type="project" value="InterPro"/>
</dbReference>
<dbReference type="Pfam" id="PF23559">
    <property type="entry name" value="WHD_DRP"/>
    <property type="match status" value="1"/>
</dbReference>
<keyword evidence="1" id="KW-0433">Leucine-rich repeat</keyword>
<dbReference type="AlphaFoldDB" id="A0A922A121"/>
<evidence type="ECO:0000256" key="2">
    <source>
        <dbReference type="ARBA" id="ARBA00022737"/>
    </source>
</evidence>
<keyword evidence="4" id="KW-0611">Plant defense</keyword>
<keyword evidence="2" id="KW-0677">Repeat</keyword>
<keyword evidence="3" id="KW-0547">Nucleotide-binding</keyword>
<name>A0A922A121_CARIL</name>
<dbReference type="GO" id="GO:0006952">
    <property type="term" value="P:defense response"/>
    <property type="evidence" value="ECO:0007669"/>
    <property type="project" value="UniProtKB-KW"/>
</dbReference>
<feature type="domain" description="Disease resistance N-terminal" evidence="7">
    <location>
        <begin position="7"/>
        <end position="75"/>
    </location>
</feature>
<evidence type="ECO:0000313" key="11">
    <source>
        <dbReference type="EMBL" id="KAG6673012.1"/>
    </source>
</evidence>
<feature type="domain" description="Disease resistance protein At4g27190-like leucine-rich repeats" evidence="8">
    <location>
        <begin position="815"/>
        <end position="887"/>
    </location>
</feature>
<evidence type="ECO:0000259" key="8">
    <source>
        <dbReference type="Pfam" id="PF23247"/>
    </source>
</evidence>
<evidence type="ECO:0000259" key="10">
    <source>
        <dbReference type="Pfam" id="PF25019"/>
    </source>
</evidence>